<dbReference type="GO" id="GO:0047693">
    <property type="term" value="F:ATP diphosphatase activity"/>
    <property type="evidence" value="ECO:0007669"/>
    <property type="project" value="UniProtKB-EC"/>
</dbReference>
<dbReference type="Gene3D" id="1.10.287.1080">
    <property type="entry name" value="MazG-like"/>
    <property type="match status" value="1"/>
</dbReference>
<keyword evidence="1" id="KW-0378">Hydrolase</keyword>
<protein>
    <submittedName>
        <fullName evidence="1">Nucleoside triphosphate pyrophospho hydrolase MazG</fullName>
        <ecNumber evidence="1">3.6.1.8</ecNumber>
    </submittedName>
</protein>
<evidence type="ECO:0000313" key="2">
    <source>
        <dbReference type="Proteomes" id="UP000269208"/>
    </source>
</evidence>
<dbReference type="Proteomes" id="UP000269208">
    <property type="component" value="Chromosome"/>
</dbReference>
<name>A0A3S4HSR5_SALET</name>
<accession>A0A3S4HSR5</accession>
<proteinExistence type="predicted"/>
<gene>
    <name evidence="1" type="primary">mazG_3</name>
    <name evidence="1" type="ORF">NCTC6754_03481</name>
</gene>
<sequence>MRAQKIQKRCSNVGFDWTTLGPVVDKVYEEIDEVMFEARQAVV</sequence>
<dbReference type="EMBL" id="LR134190">
    <property type="protein sequence ID" value="VEB54795.1"/>
    <property type="molecule type" value="Genomic_DNA"/>
</dbReference>
<evidence type="ECO:0000313" key="1">
    <source>
        <dbReference type="EMBL" id="VEB54795.1"/>
    </source>
</evidence>
<organism evidence="1 2">
    <name type="scientific">Salmonella enterica I</name>
    <dbReference type="NCBI Taxonomy" id="59201"/>
    <lineage>
        <taxon>Bacteria</taxon>
        <taxon>Pseudomonadati</taxon>
        <taxon>Pseudomonadota</taxon>
        <taxon>Gammaproteobacteria</taxon>
        <taxon>Enterobacterales</taxon>
        <taxon>Enterobacteriaceae</taxon>
        <taxon>Salmonella</taxon>
    </lineage>
</organism>
<dbReference type="EC" id="3.6.1.8" evidence="1"/>
<dbReference type="SUPFAM" id="SSF101386">
    <property type="entry name" value="all-alpha NTP pyrophosphatases"/>
    <property type="match status" value="1"/>
</dbReference>
<reference evidence="1 2" key="1">
    <citation type="submission" date="2018-12" db="EMBL/GenBank/DDBJ databases">
        <authorList>
            <consortium name="Pathogen Informatics"/>
        </authorList>
    </citation>
    <scope>NUCLEOTIDE SEQUENCE [LARGE SCALE GENOMIC DNA]</scope>
    <source>
        <strain evidence="1 2">NCTC6754</strain>
    </source>
</reference>
<dbReference type="AlphaFoldDB" id="A0A3S4HSR5"/>